<name>A0A1H7MJD9_9SPHI</name>
<dbReference type="STRING" id="332977.SAMN05421740_103539"/>
<dbReference type="AlphaFoldDB" id="A0A1H7MJD9"/>
<dbReference type="EMBL" id="FNZR01000003">
    <property type="protein sequence ID" value="SEL11189.1"/>
    <property type="molecule type" value="Genomic_DNA"/>
</dbReference>
<accession>A0A1H7MJD9</accession>
<proteinExistence type="predicted"/>
<evidence type="ECO:0000313" key="1">
    <source>
        <dbReference type="EMBL" id="SEL11189.1"/>
    </source>
</evidence>
<keyword evidence="2" id="KW-1185">Reference proteome</keyword>
<dbReference type="Proteomes" id="UP000198916">
    <property type="component" value="Unassembled WGS sequence"/>
</dbReference>
<gene>
    <name evidence="1" type="ORF">SAMN05421740_103539</name>
</gene>
<sequence>MSTSRSMTPITVVMERLQEKGYGRELTIAKDGAYFEGEPKMYTPSQLTIVKVYRFEGESDPADMAVIYAIQADDGQVGYLLNAYGTYSDQDNPYYDGFIRNVPMEEREDL</sequence>
<evidence type="ECO:0000313" key="2">
    <source>
        <dbReference type="Proteomes" id="UP000198916"/>
    </source>
</evidence>
<organism evidence="1 2">
    <name type="scientific">Parapedobacter koreensis</name>
    <dbReference type="NCBI Taxonomy" id="332977"/>
    <lineage>
        <taxon>Bacteria</taxon>
        <taxon>Pseudomonadati</taxon>
        <taxon>Bacteroidota</taxon>
        <taxon>Sphingobacteriia</taxon>
        <taxon>Sphingobacteriales</taxon>
        <taxon>Sphingobacteriaceae</taxon>
        <taxon>Parapedobacter</taxon>
    </lineage>
</organism>
<dbReference type="RefSeq" id="WP_143053860.1">
    <property type="nucleotide sequence ID" value="NZ_FNZR01000003.1"/>
</dbReference>
<reference evidence="2" key="1">
    <citation type="submission" date="2016-10" db="EMBL/GenBank/DDBJ databases">
        <authorList>
            <person name="Varghese N."/>
            <person name="Submissions S."/>
        </authorList>
    </citation>
    <scope>NUCLEOTIDE SEQUENCE [LARGE SCALE GENOMIC DNA]</scope>
    <source>
        <strain evidence="2">Jip14</strain>
    </source>
</reference>
<dbReference type="OrthoDB" id="8418771at2"/>
<protein>
    <recommendedName>
        <fullName evidence="3">Phosphoribosylpyrophosphate synthetase</fullName>
    </recommendedName>
</protein>
<evidence type="ECO:0008006" key="3">
    <source>
        <dbReference type="Google" id="ProtNLM"/>
    </source>
</evidence>